<dbReference type="RefSeq" id="WP_065109844.1">
    <property type="nucleotide sequence ID" value="NZ_CANMJJ010000015.1"/>
</dbReference>
<reference evidence="1 2" key="1">
    <citation type="submission" date="2017-03" db="EMBL/GenBank/DDBJ databases">
        <title>Genome sequencing of Shewanella japonica KCTC 22435.</title>
        <authorList>
            <person name="Kim K.M."/>
        </authorList>
    </citation>
    <scope>NUCLEOTIDE SEQUENCE [LARGE SCALE GENOMIC DNA]</scope>
    <source>
        <strain evidence="1 2">KCTC 22435</strain>
    </source>
</reference>
<dbReference type="Proteomes" id="UP000191820">
    <property type="component" value="Chromosome"/>
</dbReference>
<dbReference type="Pfam" id="PF04134">
    <property type="entry name" value="DCC1-like"/>
    <property type="match status" value="1"/>
</dbReference>
<dbReference type="PANTHER" id="PTHR34290">
    <property type="entry name" value="SI:CH73-390P7.2"/>
    <property type="match status" value="1"/>
</dbReference>
<dbReference type="PANTHER" id="PTHR34290:SF2">
    <property type="entry name" value="OS04G0668800 PROTEIN"/>
    <property type="match status" value="1"/>
</dbReference>
<organism evidence="1 2">
    <name type="scientific">Shewanella japonica</name>
    <dbReference type="NCBI Taxonomy" id="93973"/>
    <lineage>
        <taxon>Bacteria</taxon>
        <taxon>Pseudomonadati</taxon>
        <taxon>Pseudomonadota</taxon>
        <taxon>Gammaproteobacteria</taxon>
        <taxon>Alteromonadales</taxon>
        <taxon>Shewanellaceae</taxon>
        <taxon>Shewanella</taxon>
    </lineage>
</organism>
<dbReference type="InterPro" id="IPR007263">
    <property type="entry name" value="DCC1-like"/>
</dbReference>
<name>A0ABN4YK00_9GAMM</name>
<evidence type="ECO:0000313" key="1">
    <source>
        <dbReference type="EMBL" id="ARD21117.1"/>
    </source>
</evidence>
<proteinExistence type="predicted"/>
<gene>
    <name evidence="1" type="ORF">SJ2017_0781</name>
</gene>
<keyword evidence="2" id="KW-1185">Reference proteome</keyword>
<dbReference type="InterPro" id="IPR044691">
    <property type="entry name" value="DCC1_Trx"/>
</dbReference>
<evidence type="ECO:0000313" key="2">
    <source>
        <dbReference type="Proteomes" id="UP000191820"/>
    </source>
</evidence>
<dbReference type="EMBL" id="CP020472">
    <property type="protein sequence ID" value="ARD21117.1"/>
    <property type="molecule type" value="Genomic_DNA"/>
</dbReference>
<accession>A0ABN4YK00</accession>
<sequence length="129" mass="14794">MELRIFYDSACPLCSNEMAQLKKHDRLHKIELADLNQDNFEEKYPHIDLSVANNILHAETNDGTILTGLDVTAKAWALTGKHKWIQLLRLPCVKPFADIAYRGFAKNRYQISYLLTGQQRCEDGSCKLK</sequence>
<protein>
    <submittedName>
        <fullName evidence="1">Thiol-disulfide oxidoreductase</fullName>
    </submittedName>
</protein>